<organism evidence="2">
    <name type="scientific">marine sediment metagenome</name>
    <dbReference type="NCBI Taxonomy" id="412755"/>
    <lineage>
        <taxon>unclassified sequences</taxon>
        <taxon>metagenomes</taxon>
        <taxon>ecological metagenomes</taxon>
    </lineage>
</organism>
<dbReference type="EMBL" id="LAZR01000131">
    <property type="protein sequence ID" value="KKN88161.1"/>
    <property type="molecule type" value="Genomic_DNA"/>
</dbReference>
<gene>
    <name evidence="2" type="ORF">LCGC14_0252330</name>
</gene>
<evidence type="ECO:0000313" key="2">
    <source>
        <dbReference type="EMBL" id="KKN88161.1"/>
    </source>
</evidence>
<protein>
    <submittedName>
        <fullName evidence="2">Uncharacterized protein</fullName>
    </submittedName>
</protein>
<feature type="compositionally biased region" description="Basic and acidic residues" evidence="1">
    <location>
        <begin position="35"/>
        <end position="49"/>
    </location>
</feature>
<feature type="region of interest" description="Disordered" evidence="1">
    <location>
        <begin position="30"/>
        <end position="49"/>
    </location>
</feature>
<comment type="caution">
    <text evidence="2">The sequence shown here is derived from an EMBL/GenBank/DDBJ whole genome shotgun (WGS) entry which is preliminary data.</text>
</comment>
<reference evidence="2" key="1">
    <citation type="journal article" date="2015" name="Nature">
        <title>Complex archaea that bridge the gap between prokaryotes and eukaryotes.</title>
        <authorList>
            <person name="Spang A."/>
            <person name="Saw J.H."/>
            <person name="Jorgensen S.L."/>
            <person name="Zaremba-Niedzwiedzka K."/>
            <person name="Martijn J."/>
            <person name="Lind A.E."/>
            <person name="van Eijk R."/>
            <person name="Schleper C."/>
            <person name="Guy L."/>
            <person name="Ettema T.J."/>
        </authorList>
    </citation>
    <scope>NUCLEOTIDE SEQUENCE</scope>
</reference>
<name>A0A0F9WPP4_9ZZZZ</name>
<accession>A0A0F9WPP4</accession>
<evidence type="ECO:0000256" key="1">
    <source>
        <dbReference type="SAM" id="MobiDB-lite"/>
    </source>
</evidence>
<sequence length="60" mass="6844">MARGDQIPMFRPRPATLLEAAQCELGYAEPLQSRTEGERTPELAKEPPRVQRAIYEAHHE</sequence>
<proteinExistence type="predicted"/>
<dbReference type="AlphaFoldDB" id="A0A0F9WPP4"/>